<name>A0A9P6JA75_MORAP</name>
<dbReference type="OrthoDB" id="3639251at2759"/>
<proteinExistence type="predicted"/>
<feature type="transmembrane region" description="Helical" evidence="7">
    <location>
        <begin position="346"/>
        <end position="368"/>
    </location>
</feature>
<keyword evidence="5 7" id="KW-0472">Membrane</keyword>
<evidence type="ECO:0000256" key="4">
    <source>
        <dbReference type="ARBA" id="ARBA00022989"/>
    </source>
</evidence>
<evidence type="ECO:0000313" key="8">
    <source>
        <dbReference type="EMBL" id="KAF9965757.1"/>
    </source>
</evidence>
<evidence type="ECO:0000256" key="7">
    <source>
        <dbReference type="SAM" id="Phobius"/>
    </source>
</evidence>
<feature type="transmembrane region" description="Helical" evidence="7">
    <location>
        <begin position="416"/>
        <end position="441"/>
    </location>
</feature>
<dbReference type="SUPFAM" id="SSF103473">
    <property type="entry name" value="MFS general substrate transporter"/>
    <property type="match status" value="1"/>
</dbReference>
<keyword evidence="2" id="KW-0813">Transport</keyword>
<dbReference type="AlphaFoldDB" id="A0A9P6JA75"/>
<keyword evidence="3 7" id="KW-0812">Transmembrane</keyword>
<feature type="transmembrane region" description="Helical" evidence="7">
    <location>
        <begin position="279"/>
        <end position="302"/>
    </location>
</feature>
<keyword evidence="9" id="KW-1185">Reference proteome</keyword>
<dbReference type="PANTHER" id="PTHR43791">
    <property type="entry name" value="PERMEASE-RELATED"/>
    <property type="match status" value="1"/>
</dbReference>
<feature type="region of interest" description="Disordered" evidence="6">
    <location>
        <begin position="1"/>
        <end position="122"/>
    </location>
</feature>
<reference evidence="8" key="1">
    <citation type="journal article" date="2020" name="Fungal Divers.">
        <title>Resolving the Mortierellaceae phylogeny through synthesis of multi-gene phylogenetics and phylogenomics.</title>
        <authorList>
            <person name="Vandepol N."/>
            <person name="Liber J."/>
            <person name="Desiro A."/>
            <person name="Na H."/>
            <person name="Kennedy M."/>
            <person name="Barry K."/>
            <person name="Grigoriev I.V."/>
            <person name="Miller A.N."/>
            <person name="O'Donnell K."/>
            <person name="Stajich J.E."/>
            <person name="Bonito G."/>
        </authorList>
    </citation>
    <scope>NUCLEOTIDE SEQUENCE</scope>
    <source>
        <strain evidence="8">CK1249</strain>
    </source>
</reference>
<evidence type="ECO:0000256" key="6">
    <source>
        <dbReference type="SAM" id="MobiDB-lite"/>
    </source>
</evidence>
<feature type="compositionally biased region" description="Polar residues" evidence="6">
    <location>
        <begin position="44"/>
        <end position="54"/>
    </location>
</feature>
<evidence type="ECO:0000256" key="3">
    <source>
        <dbReference type="ARBA" id="ARBA00022692"/>
    </source>
</evidence>
<accession>A0A9P6JA75</accession>
<dbReference type="PANTHER" id="PTHR43791:SF36">
    <property type="entry name" value="TRANSPORTER, PUTATIVE (AFU_ORTHOLOGUE AFUA_6G08340)-RELATED"/>
    <property type="match status" value="1"/>
</dbReference>
<protein>
    <submittedName>
        <fullName evidence="8">Uncharacterized protein</fullName>
    </submittedName>
</protein>
<evidence type="ECO:0000313" key="9">
    <source>
        <dbReference type="Proteomes" id="UP000738359"/>
    </source>
</evidence>
<feature type="compositionally biased region" description="Basic residues" evidence="6">
    <location>
        <begin position="60"/>
        <end position="76"/>
    </location>
</feature>
<feature type="transmembrane region" description="Helical" evidence="7">
    <location>
        <begin position="314"/>
        <end position="334"/>
    </location>
</feature>
<comment type="subcellular location">
    <subcellularLocation>
        <location evidence="1">Membrane</location>
        <topology evidence="1">Multi-pass membrane protein</topology>
    </subcellularLocation>
</comment>
<dbReference type="InterPro" id="IPR011701">
    <property type="entry name" value="MFS"/>
</dbReference>
<organism evidence="8 9">
    <name type="scientific">Mortierella alpina</name>
    <name type="common">Oleaginous fungus</name>
    <name type="synonym">Mortierella renispora</name>
    <dbReference type="NCBI Taxonomy" id="64518"/>
    <lineage>
        <taxon>Eukaryota</taxon>
        <taxon>Fungi</taxon>
        <taxon>Fungi incertae sedis</taxon>
        <taxon>Mucoromycota</taxon>
        <taxon>Mortierellomycotina</taxon>
        <taxon>Mortierellomycetes</taxon>
        <taxon>Mortierellales</taxon>
        <taxon>Mortierellaceae</taxon>
        <taxon>Mortierella</taxon>
    </lineage>
</organism>
<dbReference type="Gene3D" id="1.20.1250.20">
    <property type="entry name" value="MFS general substrate transporter like domains"/>
    <property type="match status" value="1"/>
</dbReference>
<dbReference type="Proteomes" id="UP000738359">
    <property type="component" value="Unassembled WGS sequence"/>
</dbReference>
<sequence>MSHQQPNHPTVGGHDNDHEDSNDSTTVPPSSHYRGAVTRDHALGQQQRSSSKIPATQPHRQIKHSLPHQHAFHSSKGHPNETFPPSSRRTGNKVGPDGVADEPAVEYSNDTDSHESYGSRGTNGGHFFTHEDPPLVPVSHQQAIYDQREGRSRSHHPRYNALPLDEDERLNLYRTTTCLSGYSYENNGSGGYGKEGGYNFNNPIFQYDAEIERTVVRKLDRNLLPLLGILYLFSYLDRVNIGNARLFGLEEAVHLTNDQYNMGGVSLALAWVTSFPTLVIARFALGTAEAGFVPGVLFYLTLFYKRSEHSLRISIFLCFNILAGAFGGLLAAGISRLSGALGLQGWQWIFIIEAIPTILLAILTWFIMSPSPEAATFLTKDERIYAANRILMDSDVRPTEGASWRQTKAALSDYRIYIICLAGILLHMPVSGVVLFMPSLIADMGFQA</sequence>
<dbReference type="GO" id="GO:0016020">
    <property type="term" value="C:membrane"/>
    <property type="evidence" value="ECO:0007669"/>
    <property type="project" value="UniProtKB-SubCell"/>
</dbReference>
<evidence type="ECO:0000256" key="5">
    <source>
        <dbReference type="ARBA" id="ARBA00023136"/>
    </source>
</evidence>
<dbReference type="InterPro" id="IPR036259">
    <property type="entry name" value="MFS_trans_sf"/>
</dbReference>
<keyword evidence="4 7" id="KW-1133">Transmembrane helix</keyword>
<dbReference type="EMBL" id="JAAAHY010000224">
    <property type="protein sequence ID" value="KAF9965757.1"/>
    <property type="molecule type" value="Genomic_DNA"/>
</dbReference>
<comment type="caution">
    <text evidence="8">The sequence shown here is derived from an EMBL/GenBank/DDBJ whole genome shotgun (WGS) entry which is preliminary data.</text>
</comment>
<dbReference type="Pfam" id="PF07690">
    <property type="entry name" value="MFS_1"/>
    <property type="match status" value="1"/>
</dbReference>
<evidence type="ECO:0000256" key="1">
    <source>
        <dbReference type="ARBA" id="ARBA00004141"/>
    </source>
</evidence>
<dbReference type="GO" id="GO:0022857">
    <property type="term" value="F:transmembrane transporter activity"/>
    <property type="evidence" value="ECO:0007669"/>
    <property type="project" value="InterPro"/>
</dbReference>
<evidence type="ECO:0000256" key="2">
    <source>
        <dbReference type="ARBA" id="ARBA00022448"/>
    </source>
</evidence>
<gene>
    <name evidence="8" type="ORF">BGZ70_004175</name>
</gene>